<dbReference type="RefSeq" id="XP_062876692.1">
    <property type="nucleotide sequence ID" value="XM_063020622.1"/>
</dbReference>
<dbReference type="Proteomes" id="UP001338582">
    <property type="component" value="Chromosome 2"/>
</dbReference>
<evidence type="ECO:0000313" key="3">
    <source>
        <dbReference type="Proteomes" id="UP001338582"/>
    </source>
</evidence>
<organism evidence="2 3">
    <name type="scientific">Australozyma saopauloensis</name>
    <dbReference type="NCBI Taxonomy" id="291208"/>
    <lineage>
        <taxon>Eukaryota</taxon>
        <taxon>Fungi</taxon>
        <taxon>Dikarya</taxon>
        <taxon>Ascomycota</taxon>
        <taxon>Saccharomycotina</taxon>
        <taxon>Pichiomycetes</taxon>
        <taxon>Metschnikowiaceae</taxon>
        <taxon>Australozyma</taxon>
    </lineage>
</organism>
<sequence length="692" mass="78876">MPQARASTARHLPYQYSDGHSTMPQARASTARQVSYQYLHGYSTVPQTPTAIAQQIFRQRLNGAPEVDPNFTDSASRSVGSSRSKTLEIDPQEDSIGTQSEHITDENEKNLRNIVKLLIRKISEYDLGRLSKSFNCKPVYRALAGCNGVYFLQSMLDQGLRTKLESLCKCLQKIDLSKFHTEGSRKENQESAVDLVKQLIARPGKVPTDAEALTLVDGLKTPEGRAFLRNSPKLLDDSCTKKVWFHMLNFASEFLCASRFEIEKIPRRTWDYTDPLIQQLVKVFASQSGFKAFKRLLLYDQYAELLGPFLEDFLESEIQSNLAFFAAISSDTRSLNAVFDALWTKPGVFFVCACNKQDQVPKPWIRRFRRPNILETPAHGVIVTDGGCLRTRYQAYESRNVPRRSSLCPDWQKQFFHVARNDTDLLTASHIVRIRNHSTIVLIESTRKDLQVSAAHLTEVISIIECQSEFLKAMYTKTEGFIEENCEALVAMKNGDIVTFKPAEFLDLAEEWEQGYTSLVEQNIASLVEKFVLDDLRSMTSQALRELTEFNTETQTRFSLFLKNTRYIVHVLEGGRLYFEWRRNAGRKTIHEGPIFLMDDANSTKNVKSTVASIQNGLLIFKDNDGSSAWELKFSRFLDERLMNEFLMTWSEELLEEPSPLLDWVGDAEIAQLGTLLFRPGHVNIPFLTPTD</sequence>
<accession>A0AAX4H7S2</accession>
<dbReference type="GeneID" id="88172642"/>
<feature type="compositionally biased region" description="Low complexity" evidence="1">
    <location>
        <begin position="74"/>
        <end position="84"/>
    </location>
</feature>
<gene>
    <name evidence="2" type="ORF">PUMCH_001577</name>
</gene>
<dbReference type="KEGG" id="asau:88172642"/>
<feature type="region of interest" description="Disordered" evidence="1">
    <location>
        <begin position="64"/>
        <end position="104"/>
    </location>
</feature>
<feature type="region of interest" description="Disordered" evidence="1">
    <location>
        <begin position="1"/>
        <end position="23"/>
    </location>
</feature>
<name>A0AAX4H7S2_9ASCO</name>
<evidence type="ECO:0000313" key="2">
    <source>
        <dbReference type="EMBL" id="WPK24309.1"/>
    </source>
</evidence>
<reference evidence="2 3" key="1">
    <citation type="submission" date="2023-10" db="EMBL/GenBank/DDBJ databases">
        <title>Draft Genome Sequence of Candida saopaulonensis from a very Premature Infant with Sepsis.</title>
        <authorList>
            <person name="Ning Y."/>
            <person name="Dai R."/>
            <person name="Xiao M."/>
            <person name="Xu Y."/>
            <person name="Yan Q."/>
            <person name="Zhang L."/>
        </authorList>
    </citation>
    <scope>NUCLEOTIDE SEQUENCE [LARGE SCALE GENOMIC DNA]</scope>
    <source>
        <strain evidence="2 3">19XY460</strain>
    </source>
</reference>
<keyword evidence="3" id="KW-1185">Reference proteome</keyword>
<protein>
    <submittedName>
        <fullName evidence="2">Uncharacterized protein</fullName>
    </submittedName>
</protein>
<evidence type="ECO:0000256" key="1">
    <source>
        <dbReference type="SAM" id="MobiDB-lite"/>
    </source>
</evidence>
<dbReference type="EMBL" id="CP138895">
    <property type="protein sequence ID" value="WPK24309.1"/>
    <property type="molecule type" value="Genomic_DNA"/>
</dbReference>
<proteinExistence type="predicted"/>
<dbReference type="AlphaFoldDB" id="A0AAX4H7S2"/>